<dbReference type="EMBL" id="LR862142">
    <property type="protein sequence ID" value="CAD1823126.1"/>
    <property type="molecule type" value="Genomic_DNA"/>
</dbReference>
<protein>
    <submittedName>
        <fullName evidence="1">Uncharacterized protein</fullName>
    </submittedName>
</protein>
<proteinExistence type="predicted"/>
<organism evidence="1">
    <name type="scientific">Ananas comosus var. bracteatus</name>
    <name type="common">red pineapple</name>
    <dbReference type="NCBI Taxonomy" id="296719"/>
    <lineage>
        <taxon>Eukaryota</taxon>
        <taxon>Viridiplantae</taxon>
        <taxon>Streptophyta</taxon>
        <taxon>Embryophyta</taxon>
        <taxon>Tracheophyta</taxon>
        <taxon>Spermatophyta</taxon>
        <taxon>Magnoliopsida</taxon>
        <taxon>Liliopsida</taxon>
        <taxon>Poales</taxon>
        <taxon>Bromeliaceae</taxon>
        <taxon>Bromelioideae</taxon>
        <taxon>Ananas</taxon>
    </lineage>
</organism>
<dbReference type="AlphaFoldDB" id="A0A6V7NXL9"/>
<name>A0A6V7NXL9_ANACO</name>
<accession>A0A6V7NXL9</accession>
<reference evidence="1" key="1">
    <citation type="submission" date="2020-07" db="EMBL/GenBank/DDBJ databases">
        <authorList>
            <person name="Lin J."/>
        </authorList>
    </citation>
    <scope>NUCLEOTIDE SEQUENCE</scope>
</reference>
<evidence type="ECO:0000313" key="1">
    <source>
        <dbReference type="EMBL" id="CAD1823126.1"/>
    </source>
</evidence>
<gene>
    <name evidence="1" type="ORF">CB5_LOCUS6337</name>
</gene>
<sequence length="254" mass="29130">MPPRERPFPAPRNSLPLPRTPPPYACIYQRFDHLMPPLRWLGLPPLPYACIYYQRCGHLMPPLGRLGLPPLPYALPCRRSRHLMTRFSGDGMEVVAVSFKHLLFEITQKLSLSVPKYGFIVDPSGQLSAYVDVDVEHGDAVIETIRSWALRLMLPAHPKRMQPVYRDLYQQLSDRYNALVTKHNTLKWDHKFLKECYGKAIDERDRYCAERSEIHQSLERVVDMIAHPGMVVDVPVEGAAQEPSAAQDPFTAFE</sequence>